<sequence>MRMLLARALAVEAAWLLADGPITALDPGHQLDAMALLHAVSRKRVGGGGVLHDLMLAARFCDRVIVLDGKVPADGPPVTVLDNALLARVFGLSVERGTCADGTPYLLPWSRPGPVRQGDG</sequence>
<dbReference type="InterPro" id="IPR027417">
    <property type="entry name" value="P-loop_NTPase"/>
</dbReference>
<reference evidence="1 2" key="1">
    <citation type="journal article" date="2012" name="Genet. Mol. Biol.">
        <title>Analysis of 16S rRNA and mxaF genes revealing insights into Methylobacterium niche-specific plant association.</title>
        <authorList>
            <person name="Dourado M.N."/>
            <person name="Andreote F.D."/>
            <person name="Dini-Andreote F."/>
            <person name="Conti R."/>
            <person name="Araujo J.M."/>
            <person name="Araujo W.L."/>
        </authorList>
    </citation>
    <scope>NUCLEOTIDE SEQUENCE [LARGE SCALE GENOMIC DNA]</scope>
    <source>
        <strain evidence="1 2">SR1.6/6</strain>
    </source>
</reference>
<dbReference type="PANTHER" id="PTHR42794">
    <property type="entry name" value="HEMIN IMPORT ATP-BINDING PROTEIN HMUV"/>
    <property type="match status" value="1"/>
</dbReference>
<dbReference type="Gene3D" id="3.40.50.300">
    <property type="entry name" value="P-loop containing nucleotide triphosphate hydrolases"/>
    <property type="match status" value="1"/>
</dbReference>
<evidence type="ECO:0000313" key="1">
    <source>
        <dbReference type="EMBL" id="QGY05876.1"/>
    </source>
</evidence>
<dbReference type="Proteomes" id="UP000012488">
    <property type="component" value="Chromosome"/>
</dbReference>
<accession>A0A6B9FWT0</accession>
<dbReference type="OrthoDB" id="9810077at2"/>
<dbReference type="PANTHER" id="PTHR42794:SF2">
    <property type="entry name" value="ABC TRANSPORTER ATP-BINDING PROTEIN"/>
    <property type="match status" value="1"/>
</dbReference>
<evidence type="ECO:0000313" key="2">
    <source>
        <dbReference type="Proteomes" id="UP000012488"/>
    </source>
</evidence>
<dbReference type="KEGG" id="mmes:MMSR116_31265"/>
<dbReference type="RefSeq" id="WP_039894745.1">
    <property type="nucleotide sequence ID" value="NZ_CP043538.1"/>
</dbReference>
<dbReference type="AlphaFoldDB" id="A0A6B9FWT0"/>
<name>A0A6B9FWT0_9HYPH</name>
<keyword evidence="1" id="KW-0547">Nucleotide-binding</keyword>
<proteinExistence type="predicted"/>
<organism evidence="1 2">
    <name type="scientific">Methylobacterium mesophilicum SR1.6/6</name>
    <dbReference type="NCBI Taxonomy" id="908290"/>
    <lineage>
        <taxon>Bacteria</taxon>
        <taxon>Pseudomonadati</taxon>
        <taxon>Pseudomonadota</taxon>
        <taxon>Alphaproteobacteria</taxon>
        <taxon>Hyphomicrobiales</taxon>
        <taxon>Methylobacteriaceae</taxon>
        <taxon>Methylobacterium</taxon>
    </lineage>
</organism>
<reference evidence="1 2" key="2">
    <citation type="journal article" date="2013" name="Genome Announc.">
        <title>Draft Genome Sequence of Methylobacterium mesophilicum Strain SR1.6/6, Isolated from Citrus sinensis.</title>
        <authorList>
            <person name="Marinho Almeida D."/>
            <person name="Dini-Andreote F."/>
            <person name="Camargo Neves A.A."/>
            <person name="Juca Ramos R.T."/>
            <person name="Andreote F.D."/>
            <person name="Carneiro A.R."/>
            <person name="Oliveira de Souza Lima A."/>
            <person name="Caracciolo Gomes de Sa P.H."/>
            <person name="Ribeiro Barbosa M.S."/>
            <person name="Araujo W.L."/>
            <person name="Silva A."/>
        </authorList>
    </citation>
    <scope>NUCLEOTIDE SEQUENCE [LARGE SCALE GENOMIC DNA]</scope>
    <source>
        <strain evidence="1 2">SR1.6/6</strain>
    </source>
</reference>
<dbReference type="EMBL" id="CP043538">
    <property type="protein sequence ID" value="QGY05876.1"/>
    <property type="molecule type" value="Genomic_DNA"/>
</dbReference>
<dbReference type="GO" id="GO:0005524">
    <property type="term" value="F:ATP binding"/>
    <property type="evidence" value="ECO:0007669"/>
    <property type="project" value="UniProtKB-KW"/>
</dbReference>
<gene>
    <name evidence="1" type="ORF">MMSR116_31265</name>
</gene>
<protein>
    <submittedName>
        <fullName evidence="1">ABC transporter ATP-binding protein</fullName>
    </submittedName>
</protein>
<keyword evidence="1" id="KW-0067">ATP-binding</keyword>
<dbReference type="SUPFAM" id="SSF52540">
    <property type="entry name" value="P-loop containing nucleoside triphosphate hydrolases"/>
    <property type="match status" value="1"/>
</dbReference>